<proteinExistence type="predicted"/>
<dbReference type="PANTHER" id="PTHR24269">
    <property type="entry name" value="KREMEN PROTEIN"/>
    <property type="match status" value="1"/>
</dbReference>
<dbReference type="OrthoDB" id="5985073at2759"/>
<evidence type="ECO:0000256" key="6">
    <source>
        <dbReference type="ARBA" id="ARBA00023180"/>
    </source>
</evidence>
<dbReference type="RefSeq" id="XP_031867517.1">
    <property type="nucleotide sequence ID" value="XM_032016286.1"/>
</dbReference>
<dbReference type="PROSITE" id="PS51212">
    <property type="entry name" value="WSC"/>
    <property type="match status" value="1"/>
</dbReference>
<keyword evidence="10" id="KW-1185">Reference proteome</keyword>
<keyword evidence="4" id="KW-1133">Transmembrane helix</keyword>
<evidence type="ECO:0000313" key="10">
    <source>
        <dbReference type="Proteomes" id="UP000254866"/>
    </source>
</evidence>
<evidence type="ECO:0000256" key="3">
    <source>
        <dbReference type="ARBA" id="ARBA00022729"/>
    </source>
</evidence>
<evidence type="ECO:0000256" key="7">
    <source>
        <dbReference type="SAM" id="SignalP"/>
    </source>
</evidence>
<dbReference type="GeneID" id="43600512"/>
<sequence length="178" mass="18595">MAFHPFSSLTRCWSLIVALLLCAATVCRAQATTTAPASIFPGTASWAYQGCYNETTTVNGTNGLRALNGGINSALDTMTVPICLNFCADANYAFAGLEYTRECYCARYVSSLSSKLPDSSCNLPCKGNSSQICGGSLSLSVYQVKSSKEGSGIKVVREAPVGSVLALGIAMGVSLYLA</sequence>
<protein>
    <recommendedName>
        <fullName evidence="8">WSC domain-containing protein</fullName>
    </recommendedName>
</protein>
<dbReference type="PANTHER" id="PTHR24269:SF16">
    <property type="entry name" value="PROTEIN SLG1"/>
    <property type="match status" value="1"/>
</dbReference>
<gene>
    <name evidence="9" type="ORF">BP5553_07663</name>
</gene>
<keyword evidence="6" id="KW-0325">Glycoprotein</keyword>
<organism evidence="9 10">
    <name type="scientific">Venustampulla echinocandica</name>
    <dbReference type="NCBI Taxonomy" id="2656787"/>
    <lineage>
        <taxon>Eukaryota</taxon>
        <taxon>Fungi</taxon>
        <taxon>Dikarya</taxon>
        <taxon>Ascomycota</taxon>
        <taxon>Pezizomycotina</taxon>
        <taxon>Leotiomycetes</taxon>
        <taxon>Helotiales</taxon>
        <taxon>Pleuroascaceae</taxon>
        <taxon>Venustampulla</taxon>
    </lineage>
</organism>
<evidence type="ECO:0000259" key="8">
    <source>
        <dbReference type="PROSITE" id="PS51212"/>
    </source>
</evidence>
<evidence type="ECO:0000313" key="9">
    <source>
        <dbReference type="EMBL" id="RDL34535.1"/>
    </source>
</evidence>
<evidence type="ECO:0000256" key="4">
    <source>
        <dbReference type="ARBA" id="ARBA00022989"/>
    </source>
</evidence>
<dbReference type="EMBL" id="NPIC01000007">
    <property type="protein sequence ID" value="RDL34535.1"/>
    <property type="molecule type" value="Genomic_DNA"/>
</dbReference>
<keyword evidence="3 7" id="KW-0732">Signal</keyword>
<dbReference type="Proteomes" id="UP000254866">
    <property type="component" value="Unassembled WGS sequence"/>
</dbReference>
<feature type="domain" description="WSC" evidence="8">
    <location>
        <begin position="45"/>
        <end position="145"/>
    </location>
</feature>
<comment type="caution">
    <text evidence="9">The sequence shown here is derived from an EMBL/GenBank/DDBJ whole genome shotgun (WGS) entry which is preliminary data.</text>
</comment>
<evidence type="ECO:0000256" key="5">
    <source>
        <dbReference type="ARBA" id="ARBA00023136"/>
    </source>
</evidence>
<dbReference type="Pfam" id="PF01822">
    <property type="entry name" value="WSC"/>
    <property type="match status" value="1"/>
</dbReference>
<dbReference type="AlphaFoldDB" id="A0A370TH57"/>
<dbReference type="InterPro" id="IPR051836">
    <property type="entry name" value="Kremen_rcpt"/>
</dbReference>
<dbReference type="STRING" id="2656787.A0A370TH57"/>
<keyword evidence="5" id="KW-0472">Membrane</keyword>
<reference evidence="9 10" key="1">
    <citation type="journal article" date="2018" name="IMA Fungus">
        <title>IMA Genome-F 9: Draft genome sequence of Annulohypoxylon stygium, Aspergillus mulundensis, Berkeleyomyces basicola (syn. Thielaviopsis basicola), Ceratocystis smalleyi, two Cercospora beticola strains, Coleophoma cylindrospora, Fusarium fracticaudum, Phialophora cf. hyalina, and Morchella septimelata.</title>
        <authorList>
            <person name="Wingfield B.D."/>
            <person name="Bills G.F."/>
            <person name="Dong Y."/>
            <person name="Huang W."/>
            <person name="Nel W.J."/>
            <person name="Swalarsk-Parry B.S."/>
            <person name="Vaghefi N."/>
            <person name="Wilken P.M."/>
            <person name="An Z."/>
            <person name="de Beer Z.W."/>
            <person name="De Vos L."/>
            <person name="Chen L."/>
            <person name="Duong T.A."/>
            <person name="Gao Y."/>
            <person name="Hammerbacher A."/>
            <person name="Kikkert J.R."/>
            <person name="Li Y."/>
            <person name="Li H."/>
            <person name="Li K."/>
            <person name="Li Q."/>
            <person name="Liu X."/>
            <person name="Ma X."/>
            <person name="Naidoo K."/>
            <person name="Pethybridge S.J."/>
            <person name="Sun J."/>
            <person name="Steenkamp E.T."/>
            <person name="van der Nest M.A."/>
            <person name="van Wyk S."/>
            <person name="Wingfield M.J."/>
            <person name="Xiong C."/>
            <person name="Yue Q."/>
            <person name="Zhang X."/>
        </authorList>
    </citation>
    <scope>NUCLEOTIDE SEQUENCE [LARGE SCALE GENOMIC DNA]</scope>
    <source>
        <strain evidence="9 10">BP 5553</strain>
    </source>
</reference>
<name>A0A370TH57_9HELO</name>
<dbReference type="InterPro" id="IPR002889">
    <property type="entry name" value="WSC_carb-bd"/>
</dbReference>
<evidence type="ECO:0000256" key="1">
    <source>
        <dbReference type="ARBA" id="ARBA00004167"/>
    </source>
</evidence>
<dbReference type="GO" id="GO:0005886">
    <property type="term" value="C:plasma membrane"/>
    <property type="evidence" value="ECO:0007669"/>
    <property type="project" value="TreeGrafter"/>
</dbReference>
<feature type="signal peptide" evidence="7">
    <location>
        <begin position="1"/>
        <end position="29"/>
    </location>
</feature>
<evidence type="ECO:0000256" key="2">
    <source>
        <dbReference type="ARBA" id="ARBA00022692"/>
    </source>
</evidence>
<feature type="chain" id="PRO_5016612923" description="WSC domain-containing protein" evidence="7">
    <location>
        <begin position="30"/>
        <end position="178"/>
    </location>
</feature>
<comment type="subcellular location">
    <subcellularLocation>
        <location evidence="1">Membrane</location>
        <topology evidence="1">Single-pass membrane protein</topology>
    </subcellularLocation>
</comment>
<dbReference type="SMART" id="SM00321">
    <property type="entry name" value="WSC"/>
    <property type="match status" value="1"/>
</dbReference>
<keyword evidence="2" id="KW-0812">Transmembrane</keyword>
<accession>A0A370TH57</accession>